<proteinExistence type="predicted"/>
<feature type="compositionally biased region" description="Polar residues" evidence="5">
    <location>
        <begin position="157"/>
        <end position="166"/>
    </location>
</feature>
<dbReference type="GO" id="GO:0061630">
    <property type="term" value="F:ubiquitin protein ligase activity"/>
    <property type="evidence" value="ECO:0007669"/>
    <property type="project" value="InterPro"/>
</dbReference>
<feature type="non-terminal residue" evidence="7">
    <location>
        <position position="479"/>
    </location>
</feature>
<dbReference type="InterPro" id="IPR013083">
    <property type="entry name" value="Znf_RING/FYVE/PHD"/>
</dbReference>
<evidence type="ECO:0000256" key="3">
    <source>
        <dbReference type="ARBA" id="ARBA00022833"/>
    </source>
</evidence>
<dbReference type="GO" id="GO:0008270">
    <property type="term" value="F:zinc ion binding"/>
    <property type="evidence" value="ECO:0007669"/>
    <property type="project" value="UniProtKB-KW"/>
</dbReference>
<keyword evidence="8" id="KW-1185">Reference proteome</keyword>
<dbReference type="Pfam" id="PF15966">
    <property type="entry name" value="F-box_4"/>
    <property type="match status" value="1"/>
</dbReference>
<dbReference type="PANTHER" id="PTHR15933">
    <property type="entry name" value="PROTEIN CBG16327"/>
    <property type="match status" value="1"/>
</dbReference>
<feature type="domain" description="TRAF-type" evidence="6">
    <location>
        <begin position="44"/>
        <end position="89"/>
    </location>
</feature>
<dbReference type="SUPFAM" id="SSF49599">
    <property type="entry name" value="TRAF domain-like"/>
    <property type="match status" value="1"/>
</dbReference>
<accession>A0AAN4Z6B4</accession>
<name>A0AAN4Z6B4_9BILA</name>
<keyword evidence="2 4" id="KW-0863">Zinc-finger</keyword>
<gene>
    <name evidence="7" type="ORF">PMAYCL1PPCAC_04124</name>
</gene>
<evidence type="ECO:0000313" key="7">
    <source>
        <dbReference type="EMBL" id="GMR33929.1"/>
    </source>
</evidence>
<protein>
    <recommendedName>
        <fullName evidence="6">TRAF-type domain-containing protein</fullName>
    </recommendedName>
</protein>
<keyword evidence="3 4" id="KW-0862">Zinc</keyword>
<dbReference type="InterPro" id="IPR001293">
    <property type="entry name" value="Znf_TRAF"/>
</dbReference>
<organism evidence="7 8">
    <name type="scientific">Pristionchus mayeri</name>
    <dbReference type="NCBI Taxonomy" id="1317129"/>
    <lineage>
        <taxon>Eukaryota</taxon>
        <taxon>Metazoa</taxon>
        <taxon>Ecdysozoa</taxon>
        <taxon>Nematoda</taxon>
        <taxon>Chromadorea</taxon>
        <taxon>Rhabditida</taxon>
        <taxon>Rhabditina</taxon>
        <taxon>Diplogasteromorpha</taxon>
        <taxon>Diplogasteroidea</taxon>
        <taxon>Neodiplogasteridae</taxon>
        <taxon>Pristionchus</taxon>
    </lineage>
</organism>
<comment type="caution">
    <text evidence="7">The sequence shown here is derived from an EMBL/GenBank/DDBJ whole genome shotgun (WGS) entry which is preliminary data.</text>
</comment>
<evidence type="ECO:0000313" key="8">
    <source>
        <dbReference type="Proteomes" id="UP001328107"/>
    </source>
</evidence>
<dbReference type="Proteomes" id="UP001328107">
    <property type="component" value="Unassembled WGS sequence"/>
</dbReference>
<evidence type="ECO:0000259" key="6">
    <source>
        <dbReference type="PROSITE" id="PS50145"/>
    </source>
</evidence>
<sequence>LQKDDIHRSHCSHCFSTACSSPLCPLSECDHCYARMHECKLEDHKEICPLEMITCLNSTFGCPLSLRRDFLSRHLSFCPASVIMCSHERARAAVDKPSKKMLKSAGKNRREKEYDCPRLIIEAYTYSREDRTRRRDRINIRDPQLPLRPIVDGSSEEGFTTSQPLPSQDEAVDSSEDERKIEEARIKKLRGIFADCYMCQVDPSVQHFHTLGRSDVRWDQLMYQRSRRSWYEQDPFYAERRLLVSMHVEKVPEAARRSDNILKLHRSGTLYTRRCLAAAPRSAVDAHHASQHVTGGDVDLESLIVRCPLWWRGCRFHSARVRPRGGQIRFIQELGAFAFKPDVFPSPPPPSDSSPLLDAPSWMLAEIARFLSGVALASLSATCTQMRNSLFSNVAIHRGVVSLRWSKTDRSRWTSSPIWSFPLTESTPPMDPGPSPDLSQHIGSCPYNEPCPLPSFAEESPLIPGAVSCLPGEVREIMN</sequence>
<keyword evidence="1 4" id="KW-0479">Metal-binding</keyword>
<evidence type="ECO:0000256" key="4">
    <source>
        <dbReference type="PROSITE-ProRule" id="PRU00207"/>
    </source>
</evidence>
<dbReference type="InterPro" id="IPR001810">
    <property type="entry name" value="F-box_dom"/>
</dbReference>
<feature type="region of interest" description="Disordered" evidence="5">
    <location>
        <begin position="146"/>
        <end position="179"/>
    </location>
</feature>
<evidence type="ECO:0000256" key="5">
    <source>
        <dbReference type="SAM" id="MobiDB-lite"/>
    </source>
</evidence>
<feature type="zinc finger region" description="TRAF-type" evidence="4">
    <location>
        <begin position="44"/>
        <end position="89"/>
    </location>
</feature>
<dbReference type="Gene3D" id="3.30.40.10">
    <property type="entry name" value="Zinc/RING finger domain, C3HC4 (zinc finger)"/>
    <property type="match status" value="1"/>
</dbReference>
<dbReference type="PROSITE" id="PS50145">
    <property type="entry name" value="ZF_TRAF"/>
    <property type="match status" value="1"/>
</dbReference>
<dbReference type="EMBL" id="BTRK01000001">
    <property type="protein sequence ID" value="GMR33929.1"/>
    <property type="molecule type" value="Genomic_DNA"/>
</dbReference>
<dbReference type="Pfam" id="PF15965">
    <property type="entry name" value="zf-TRAF_2"/>
    <property type="match status" value="1"/>
</dbReference>
<reference evidence="8" key="1">
    <citation type="submission" date="2022-10" db="EMBL/GenBank/DDBJ databases">
        <title>Genome assembly of Pristionchus species.</title>
        <authorList>
            <person name="Yoshida K."/>
            <person name="Sommer R.J."/>
        </authorList>
    </citation>
    <scope>NUCLEOTIDE SEQUENCE [LARGE SCALE GENOMIC DNA]</scope>
    <source>
        <strain evidence="8">RS5460</strain>
    </source>
</reference>
<feature type="non-terminal residue" evidence="7">
    <location>
        <position position="1"/>
    </location>
</feature>
<evidence type="ECO:0000256" key="2">
    <source>
        <dbReference type="ARBA" id="ARBA00022771"/>
    </source>
</evidence>
<dbReference type="PANTHER" id="PTHR15933:SF20">
    <property type="entry name" value="F-BOX DOMAIN-CONTAINING PROTEIN"/>
    <property type="match status" value="1"/>
</dbReference>
<dbReference type="InterPro" id="IPR031890">
    <property type="entry name" value="Fbxo30/Fbxo40"/>
</dbReference>
<evidence type="ECO:0000256" key="1">
    <source>
        <dbReference type="ARBA" id="ARBA00022723"/>
    </source>
</evidence>
<dbReference type="AlphaFoldDB" id="A0AAN4Z6B4"/>